<dbReference type="AlphaFoldDB" id="A0A9D1CII2"/>
<comment type="caution">
    <text evidence="2">The sequence shown here is derived from an EMBL/GenBank/DDBJ whole genome shotgun (WGS) entry which is preliminary data.</text>
</comment>
<sequence length="219" mass="24801">MMSNVAEGFDVWLAQWHGDVLRLCLALSLNRRAARELTFQAFLRLGACDAADDAQARRTVMTAAVDVCEAYYFRKMRRHPGAKALWEALDTPADDALLPLLRLPFRRRAAVCLRHGCGLSVADTAQALRIRPPRAERLSRLPDGLDMQVFAAMARPDAQEREELSDRVYLRFSERSVGFENRWHALRLRFDRMVTYIALFILALFLAAALYTASRTASG</sequence>
<organism evidence="2 3">
    <name type="scientific">Candidatus Avichristensenella intestinipullorum</name>
    <dbReference type="NCBI Taxonomy" id="2840693"/>
    <lineage>
        <taxon>Bacteria</taxon>
        <taxon>Bacillati</taxon>
        <taxon>Bacillota</taxon>
        <taxon>Clostridia</taxon>
        <taxon>Candidatus Avichristensenella</taxon>
    </lineage>
</organism>
<dbReference type="EMBL" id="DVFI01000030">
    <property type="protein sequence ID" value="HIQ62373.1"/>
    <property type="molecule type" value="Genomic_DNA"/>
</dbReference>
<name>A0A9D1CII2_9FIRM</name>
<evidence type="ECO:0000313" key="2">
    <source>
        <dbReference type="EMBL" id="HIQ62373.1"/>
    </source>
</evidence>
<feature type="transmembrane region" description="Helical" evidence="1">
    <location>
        <begin position="193"/>
        <end position="213"/>
    </location>
</feature>
<keyword evidence="1" id="KW-1133">Transmembrane helix</keyword>
<gene>
    <name evidence="2" type="ORF">IAA66_02145</name>
</gene>
<dbReference type="Proteomes" id="UP000886819">
    <property type="component" value="Unassembled WGS sequence"/>
</dbReference>
<evidence type="ECO:0000256" key="1">
    <source>
        <dbReference type="SAM" id="Phobius"/>
    </source>
</evidence>
<reference evidence="2" key="1">
    <citation type="submission" date="2020-10" db="EMBL/GenBank/DDBJ databases">
        <authorList>
            <person name="Gilroy R."/>
        </authorList>
    </citation>
    <scope>NUCLEOTIDE SEQUENCE</scope>
    <source>
        <strain evidence="2">ChiHile30-977</strain>
    </source>
</reference>
<accession>A0A9D1CII2</accession>
<keyword evidence="1" id="KW-0812">Transmembrane</keyword>
<evidence type="ECO:0000313" key="3">
    <source>
        <dbReference type="Proteomes" id="UP000886819"/>
    </source>
</evidence>
<proteinExistence type="predicted"/>
<protein>
    <submittedName>
        <fullName evidence="2">Uncharacterized protein</fullName>
    </submittedName>
</protein>
<keyword evidence="1" id="KW-0472">Membrane</keyword>
<reference evidence="2" key="2">
    <citation type="journal article" date="2021" name="PeerJ">
        <title>Extensive microbial diversity within the chicken gut microbiome revealed by metagenomics and culture.</title>
        <authorList>
            <person name="Gilroy R."/>
            <person name="Ravi A."/>
            <person name="Getino M."/>
            <person name="Pursley I."/>
            <person name="Horton D.L."/>
            <person name="Alikhan N.F."/>
            <person name="Baker D."/>
            <person name="Gharbi K."/>
            <person name="Hall N."/>
            <person name="Watson M."/>
            <person name="Adriaenssens E.M."/>
            <person name="Foster-Nyarko E."/>
            <person name="Jarju S."/>
            <person name="Secka A."/>
            <person name="Antonio M."/>
            <person name="Oren A."/>
            <person name="Chaudhuri R.R."/>
            <person name="La Ragione R."/>
            <person name="Hildebrand F."/>
            <person name="Pallen M.J."/>
        </authorList>
    </citation>
    <scope>NUCLEOTIDE SEQUENCE</scope>
    <source>
        <strain evidence="2">ChiHile30-977</strain>
    </source>
</reference>